<sequence>MKLLLSRRRPSESGTACDASRSITQDVAVCGLFAALIAVGAFMKIVIPVGADTMNFTLQWLFVLLAGLLLGSRRAFRSVTVYLITGLIGFPIFARGGGPAYLLRPTFGFLLGFALAAWAIGFLCEKLRPTKSVTWFFTTLAGFVIYYGMGILYFYMITHLLASQTPVEIGVIFGVYCLPTMLPDLLLCVLAVMLAGRLRPAVSAALKA</sequence>
<evidence type="ECO:0000313" key="5">
    <source>
        <dbReference type="Proteomes" id="UP001437460"/>
    </source>
</evidence>
<dbReference type="PIRSF" id="PIRSF016661">
    <property type="entry name" value="BioY"/>
    <property type="match status" value="1"/>
</dbReference>
<feature type="transmembrane region" description="Helical" evidence="3">
    <location>
        <begin position="102"/>
        <end position="123"/>
    </location>
</feature>
<feature type="transmembrane region" description="Helical" evidence="3">
    <location>
        <begin position="135"/>
        <end position="157"/>
    </location>
</feature>
<evidence type="ECO:0000256" key="3">
    <source>
        <dbReference type="SAM" id="Phobius"/>
    </source>
</evidence>
<dbReference type="PANTHER" id="PTHR34295:SF1">
    <property type="entry name" value="BIOTIN TRANSPORTER BIOY"/>
    <property type="match status" value="1"/>
</dbReference>
<feature type="transmembrane region" description="Helical" evidence="3">
    <location>
        <begin position="53"/>
        <end position="72"/>
    </location>
</feature>
<dbReference type="PANTHER" id="PTHR34295">
    <property type="entry name" value="BIOTIN TRANSPORTER BIOY"/>
    <property type="match status" value="1"/>
</dbReference>
<dbReference type="Pfam" id="PF02632">
    <property type="entry name" value="BioY"/>
    <property type="match status" value="1"/>
</dbReference>
<accession>A0ABV1HHN2</accession>
<keyword evidence="5" id="KW-1185">Reference proteome</keyword>
<evidence type="ECO:0000256" key="2">
    <source>
        <dbReference type="PIRNR" id="PIRNR016661"/>
    </source>
</evidence>
<keyword evidence="2 3" id="KW-0472">Membrane</keyword>
<keyword evidence="3" id="KW-1133">Transmembrane helix</keyword>
<feature type="transmembrane region" description="Helical" evidence="3">
    <location>
        <begin position="27"/>
        <end position="47"/>
    </location>
</feature>
<comment type="caution">
    <text evidence="4">The sequence shown here is derived from an EMBL/GenBank/DDBJ whole genome shotgun (WGS) entry which is preliminary data.</text>
</comment>
<organism evidence="4 5">
    <name type="scientific">Ventrimonas faecis</name>
    <dbReference type="NCBI Taxonomy" id="3133170"/>
    <lineage>
        <taxon>Bacteria</taxon>
        <taxon>Bacillati</taxon>
        <taxon>Bacillota</taxon>
        <taxon>Clostridia</taxon>
        <taxon>Lachnospirales</taxon>
        <taxon>Lachnospiraceae</taxon>
        <taxon>Ventrimonas</taxon>
    </lineage>
</organism>
<gene>
    <name evidence="4" type="ORF">WMO41_01245</name>
</gene>
<proteinExistence type="inferred from homology"/>
<keyword evidence="2" id="KW-0813">Transport</keyword>
<evidence type="ECO:0000313" key="4">
    <source>
        <dbReference type="EMBL" id="MEQ2561816.1"/>
    </source>
</evidence>
<feature type="transmembrane region" description="Helical" evidence="3">
    <location>
        <begin position="79"/>
        <end position="96"/>
    </location>
</feature>
<keyword evidence="3" id="KW-0812">Transmembrane</keyword>
<keyword evidence="2" id="KW-1003">Cell membrane</keyword>
<dbReference type="InterPro" id="IPR003784">
    <property type="entry name" value="BioY"/>
</dbReference>
<protein>
    <recommendedName>
        <fullName evidence="2">Biotin transporter</fullName>
    </recommendedName>
</protein>
<evidence type="ECO:0000256" key="1">
    <source>
        <dbReference type="ARBA" id="ARBA00010692"/>
    </source>
</evidence>
<dbReference type="Proteomes" id="UP001437460">
    <property type="component" value="Unassembled WGS sequence"/>
</dbReference>
<feature type="transmembrane region" description="Helical" evidence="3">
    <location>
        <begin position="169"/>
        <end position="194"/>
    </location>
</feature>
<dbReference type="EMBL" id="JBBMFJ010000002">
    <property type="protein sequence ID" value="MEQ2561816.1"/>
    <property type="molecule type" value="Genomic_DNA"/>
</dbReference>
<name>A0ABV1HHN2_9FIRM</name>
<reference evidence="4 5" key="1">
    <citation type="submission" date="2024-03" db="EMBL/GenBank/DDBJ databases">
        <title>Human intestinal bacterial collection.</title>
        <authorList>
            <person name="Pauvert C."/>
            <person name="Hitch T.C.A."/>
            <person name="Clavel T."/>
        </authorList>
    </citation>
    <scope>NUCLEOTIDE SEQUENCE [LARGE SCALE GENOMIC DNA]</scope>
    <source>
        <strain evidence="4 5">CLA-AP-H27</strain>
    </source>
</reference>
<comment type="similarity">
    <text evidence="1 2">Belongs to the BioY family.</text>
</comment>
<dbReference type="Gene3D" id="1.10.1760.20">
    <property type="match status" value="1"/>
</dbReference>
<comment type="subcellular location">
    <subcellularLocation>
        <location evidence="2">Cell membrane</location>
        <topology evidence="2">Multi-pass membrane protein</topology>
    </subcellularLocation>
</comment>